<evidence type="ECO:0000313" key="1">
    <source>
        <dbReference type="EMBL" id="MFB5738674.1"/>
    </source>
</evidence>
<reference evidence="1 2" key="1">
    <citation type="submission" date="2024-09" db="EMBL/GenBank/DDBJ databases">
        <title>Taxonomic and Genotyping Characterization of Leptospira Strains isolated from Multiple Sources in Colombia highlights the importance of intermediate species.</title>
        <authorList>
            <person name="Torres Higuera L."/>
            <person name="Rojas Tapias D."/>
            <person name="Jimenez Velasquez S."/>
            <person name="Renjifo Ibanez C."/>
        </authorList>
    </citation>
    <scope>NUCLEOTIDE SEQUENCE [LARGE SCALE GENOMIC DNA]</scope>
    <source>
        <strain evidence="1 2">Lep080</strain>
    </source>
</reference>
<gene>
    <name evidence="1" type="ORF">ACE5IX_19325</name>
</gene>
<dbReference type="Proteomes" id="UP001580391">
    <property type="component" value="Unassembled WGS sequence"/>
</dbReference>
<name>A0ABV5BTN2_9LEPT</name>
<accession>A0ABV5BTN2</accession>
<dbReference type="EMBL" id="JBHILJ010000024">
    <property type="protein sequence ID" value="MFB5738674.1"/>
    <property type="molecule type" value="Genomic_DNA"/>
</dbReference>
<keyword evidence="2" id="KW-1185">Reference proteome</keyword>
<sequence>MINIDSIPKDKKDKFTNSLKNYQKIADSLNKQLPKKKAIIQDISQPWIISELLEEKSTSLNINIESPFDPESIA</sequence>
<comment type="caution">
    <text evidence="1">The sequence shown here is derived from an EMBL/GenBank/DDBJ whole genome shotgun (WGS) entry which is preliminary data.</text>
</comment>
<evidence type="ECO:0000313" key="2">
    <source>
        <dbReference type="Proteomes" id="UP001580391"/>
    </source>
</evidence>
<proteinExistence type="predicted"/>
<organism evidence="1 2">
    <name type="scientific">Leptospira wolffii</name>
    <dbReference type="NCBI Taxonomy" id="409998"/>
    <lineage>
        <taxon>Bacteria</taxon>
        <taxon>Pseudomonadati</taxon>
        <taxon>Spirochaetota</taxon>
        <taxon>Spirochaetia</taxon>
        <taxon>Leptospirales</taxon>
        <taxon>Leptospiraceae</taxon>
        <taxon>Leptospira</taxon>
    </lineage>
</organism>
<protein>
    <submittedName>
        <fullName evidence="1">Uncharacterized protein</fullName>
    </submittedName>
</protein>
<dbReference type="RefSeq" id="WP_375517796.1">
    <property type="nucleotide sequence ID" value="NZ_JBHILI010000016.1"/>
</dbReference>